<dbReference type="Pfam" id="PF16781">
    <property type="entry name" value="DUF5068"/>
    <property type="match status" value="1"/>
</dbReference>
<gene>
    <name evidence="3" type="ORF">ACFPM4_08600</name>
</gene>
<keyword evidence="4" id="KW-1185">Reference proteome</keyword>
<feature type="compositionally biased region" description="Basic and acidic residues" evidence="1">
    <location>
        <begin position="24"/>
        <end position="41"/>
    </location>
</feature>
<dbReference type="Gene3D" id="2.60.40.4170">
    <property type="match status" value="2"/>
</dbReference>
<evidence type="ECO:0000256" key="2">
    <source>
        <dbReference type="SAM" id="SignalP"/>
    </source>
</evidence>
<dbReference type="Proteomes" id="UP001596147">
    <property type="component" value="Unassembled WGS sequence"/>
</dbReference>
<sequence>MSLKKWMAVIAVLALLLLGACGSKEKANEDADPGSKDKEVEQPENNEDDEAGNDNEQDDEQANEKDDEKANEKVTGDGAILNPYIAEETGGDVEVVFTNTNPGMIHHYSDEVSMSIDEYQIVHVSNMNESAKYNFDDEEEGYVLTLKMTLDNQSSEDVNYADGMMINTDDGMDYLKRKSHFVNRDEWLKDNSTEGASQYSSGKSFTGMFAYAMTKAQYEKLQLPMVKIDALWKNDDTSDRLGDDGYFPLPVNDAGLEKAKAVANLYPDKMVTDSIADKEIIFAKEDINETQEFEGIKVTLQGVQYADVTPTAAHAERFTNIGDNGLVAITAKYTIENGSDVAFDKFLISSKLHIDDRGSMLSQGMLEPSVRGSVEPGEKFEGLTVFLFRADEFGIFKEFQLEIGPLSDENAKRLYKEKTAKFQLPTKDSK</sequence>
<feature type="compositionally biased region" description="Acidic residues" evidence="1">
    <location>
        <begin position="42"/>
        <end position="61"/>
    </location>
</feature>
<feature type="signal peptide" evidence="2">
    <location>
        <begin position="1"/>
        <end position="26"/>
    </location>
</feature>
<evidence type="ECO:0000313" key="4">
    <source>
        <dbReference type="Proteomes" id="UP001596147"/>
    </source>
</evidence>
<feature type="chain" id="PRO_5047382323" evidence="2">
    <location>
        <begin position="27"/>
        <end position="430"/>
    </location>
</feature>
<evidence type="ECO:0000313" key="3">
    <source>
        <dbReference type="EMBL" id="MFC5464812.1"/>
    </source>
</evidence>
<feature type="region of interest" description="Disordered" evidence="1">
    <location>
        <begin position="24"/>
        <end position="77"/>
    </location>
</feature>
<keyword evidence="2" id="KW-0732">Signal</keyword>
<organism evidence="3 4">
    <name type="scientific">Lederbergia graminis</name>
    <dbReference type="NCBI Taxonomy" id="735518"/>
    <lineage>
        <taxon>Bacteria</taxon>
        <taxon>Bacillati</taxon>
        <taxon>Bacillota</taxon>
        <taxon>Bacilli</taxon>
        <taxon>Bacillales</taxon>
        <taxon>Bacillaceae</taxon>
        <taxon>Lederbergia</taxon>
    </lineage>
</organism>
<proteinExistence type="predicted"/>
<dbReference type="EMBL" id="JBHSMC010000011">
    <property type="protein sequence ID" value="MFC5464812.1"/>
    <property type="molecule type" value="Genomic_DNA"/>
</dbReference>
<reference evidence="4" key="1">
    <citation type="journal article" date="2019" name="Int. J. Syst. Evol. Microbiol.">
        <title>The Global Catalogue of Microorganisms (GCM) 10K type strain sequencing project: providing services to taxonomists for standard genome sequencing and annotation.</title>
        <authorList>
            <consortium name="The Broad Institute Genomics Platform"/>
            <consortium name="The Broad Institute Genome Sequencing Center for Infectious Disease"/>
            <person name="Wu L."/>
            <person name="Ma J."/>
        </authorList>
    </citation>
    <scope>NUCLEOTIDE SEQUENCE [LARGE SCALE GENOMIC DNA]</scope>
    <source>
        <strain evidence="4">CGMCC 1.12237</strain>
    </source>
</reference>
<feature type="compositionally biased region" description="Basic and acidic residues" evidence="1">
    <location>
        <begin position="62"/>
        <end position="75"/>
    </location>
</feature>
<dbReference type="InterPro" id="IPR031888">
    <property type="entry name" value="DUF5068"/>
</dbReference>
<protein>
    <submittedName>
        <fullName evidence="3">DUF5068 domain-containing protein</fullName>
    </submittedName>
</protein>
<dbReference type="PROSITE" id="PS51257">
    <property type="entry name" value="PROKAR_LIPOPROTEIN"/>
    <property type="match status" value="1"/>
</dbReference>
<accession>A0ABW0LIR6</accession>
<comment type="caution">
    <text evidence="3">The sequence shown here is derived from an EMBL/GenBank/DDBJ whole genome shotgun (WGS) entry which is preliminary data.</text>
</comment>
<evidence type="ECO:0000256" key="1">
    <source>
        <dbReference type="SAM" id="MobiDB-lite"/>
    </source>
</evidence>
<name>A0ABW0LIR6_9BACI</name>
<dbReference type="RefSeq" id="WP_382350208.1">
    <property type="nucleotide sequence ID" value="NZ_JBHSMC010000011.1"/>
</dbReference>